<dbReference type="InterPro" id="IPR036291">
    <property type="entry name" value="NAD(P)-bd_dom_sf"/>
</dbReference>
<dbReference type="GO" id="GO:0000140">
    <property type="term" value="F:acylglycerone-phosphate reductase (NADP+) activity"/>
    <property type="evidence" value="ECO:0007669"/>
    <property type="project" value="TreeGrafter"/>
</dbReference>
<dbReference type="Gene3D" id="3.40.50.720">
    <property type="entry name" value="NAD(P)-binding Rossmann-like Domain"/>
    <property type="match status" value="1"/>
</dbReference>
<dbReference type="eggNOG" id="KOG1209">
    <property type="taxonomic scope" value="Eukaryota"/>
</dbReference>
<dbReference type="OrthoDB" id="2102561at2759"/>
<reference evidence="5 6" key="1">
    <citation type="journal article" date="2013" name="MBio">
        <title>Genome sequencing of the plant pathogen Taphrina deformans, the causal agent of peach leaf curl.</title>
        <authorList>
            <person name="Cisse O.H."/>
            <person name="Almeida J.M.G.C.F."/>
            <person name="Fonseca A."/>
            <person name="Kumar A.A."/>
            <person name="Salojaervi J."/>
            <person name="Overmyer K."/>
            <person name="Hauser P.M."/>
            <person name="Pagni M."/>
        </authorList>
    </citation>
    <scope>NUCLEOTIDE SEQUENCE [LARGE SCALE GENOMIC DNA]</scope>
    <source>
        <strain evidence="6">PYCC 5710 / ATCC 11124 / CBS 356.35 / IMI 108563 / JCM 9778 / NBRC 8474</strain>
    </source>
</reference>
<dbReference type="PRINTS" id="PR00080">
    <property type="entry name" value="SDRFAMILY"/>
</dbReference>
<dbReference type="FunFam" id="3.40.50.720:FF:000261">
    <property type="entry name" value="NADPH-dependent 1-acyldihydroxyacetone phosphate reductase"/>
    <property type="match status" value="1"/>
</dbReference>
<dbReference type="STRING" id="1097556.R4XA95"/>
<dbReference type="PRINTS" id="PR00081">
    <property type="entry name" value="GDHRDH"/>
</dbReference>
<evidence type="ECO:0000256" key="2">
    <source>
        <dbReference type="ARBA" id="ARBA00023002"/>
    </source>
</evidence>
<feature type="transmembrane region" description="Helical" evidence="4">
    <location>
        <begin position="244"/>
        <end position="265"/>
    </location>
</feature>
<dbReference type="PANTHER" id="PTHR44169:SF6">
    <property type="entry name" value="NADPH-DEPENDENT 1-ACYLDIHYDROXYACETONE PHOSPHATE REDUCTASE"/>
    <property type="match status" value="1"/>
</dbReference>
<protein>
    <submittedName>
        <fullName evidence="5">Uncharacterized protein</fullName>
    </submittedName>
</protein>
<evidence type="ECO:0000313" key="5">
    <source>
        <dbReference type="EMBL" id="CCG81194.1"/>
    </source>
</evidence>
<keyword evidence="4" id="KW-0472">Membrane</keyword>
<evidence type="ECO:0000256" key="4">
    <source>
        <dbReference type="SAM" id="Phobius"/>
    </source>
</evidence>
<keyword evidence="2" id="KW-0560">Oxidoreductase</keyword>
<dbReference type="EMBL" id="CAHR02000029">
    <property type="protein sequence ID" value="CCG81194.1"/>
    <property type="molecule type" value="Genomic_DNA"/>
</dbReference>
<organism evidence="5 6">
    <name type="scientific">Taphrina deformans (strain PYCC 5710 / ATCC 11124 / CBS 356.35 / IMI 108563 / JCM 9778 / NBRC 8474)</name>
    <name type="common">Peach leaf curl fungus</name>
    <name type="synonym">Lalaria deformans</name>
    <dbReference type="NCBI Taxonomy" id="1097556"/>
    <lineage>
        <taxon>Eukaryota</taxon>
        <taxon>Fungi</taxon>
        <taxon>Dikarya</taxon>
        <taxon>Ascomycota</taxon>
        <taxon>Taphrinomycotina</taxon>
        <taxon>Taphrinomycetes</taxon>
        <taxon>Taphrinales</taxon>
        <taxon>Taphrinaceae</taxon>
        <taxon>Taphrina</taxon>
    </lineage>
</organism>
<keyword evidence="4" id="KW-1133">Transmembrane helix</keyword>
<evidence type="ECO:0000313" key="6">
    <source>
        <dbReference type="Proteomes" id="UP000013776"/>
    </source>
</evidence>
<dbReference type="Proteomes" id="UP000013776">
    <property type="component" value="Unassembled WGS sequence"/>
</dbReference>
<sequence length="285" mass="30868">MSAGRKTVLITGCSDGGIGQTLAEEFAKTCHVYATARSVSKMSALQSVTHITLLQLDVCSKDSIVACRDRIDAETGGKLDVLVNNAGISYTTASVEMDVEVCREVFEANVFAVMEMNKQFTKLLVAAKGTILSTGSIAGIMPNPFGGVYHTSKAALHMYLDCLRIELEPFGVNVVTAVTGGVQSNIAQNGATRFKIAEDSLYKPIEADMRSRLNASQDAGTCSRGVYAKAVVSQTLRTSPPPRIWMGKFSTLIWILNSFAPYWVMARIMSKRFGMDKLKAMVNRG</sequence>
<evidence type="ECO:0000256" key="1">
    <source>
        <dbReference type="ARBA" id="ARBA00006484"/>
    </source>
</evidence>
<keyword evidence="4" id="KW-0812">Transmembrane</keyword>
<proteinExistence type="inferred from homology"/>
<dbReference type="GO" id="GO:0004806">
    <property type="term" value="F:triacylglycerol lipase activity"/>
    <property type="evidence" value="ECO:0007669"/>
    <property type="project" value="TreeGrafter"/>
</dbReference>
<dbReference type="GO" id="GO:0005811">
    <property type="term" value="C:lipid droplet"/>
    <property type="evidence" value="ECO:0007669"/>
    <property type="project" value="TreeGrafter"/>
</dbReference>
<dbReference type="AlphaFoldDB" id="R4XA95"/>
<dbReference type="InterPro" id="IPR002347">
    <property type="entry name" value="SDR_fam"/>
</dbReference>
<dbReference type="PANTHER" id="PTHR44169">
    <property type="entry name" value="NADPH-DEPENDENT 1-ACYLDIHYDROXYACETONE PHOSPHATE REDUCTASE"/>
    <property type="match status" value="1"/>
</dbReference>
<comment type="caution">
    <text evidence="5">The sequence shown here is derived from an EMBL/GenBank/DDBJ whole genome shotgun (WGS) entry which is preliminary data.</text>
</comment>
<dbReference type="SUPFAM" id="SSF51735">
    <property type="entry name" value="NAD(P)-binding Rossmann-fold domains"/>
    <property type="match status" value="1"/>
</dbReference>
<evidence type="ECO:0000256" key="3">
    <source>
        <dbReference type="RuleBase" id="RU000363"/>
    </source>
</evidence>
<keyword evidence="6" id="KW-1185">Reference proteome</keyword>
<gene>
    <name evidence="5" type="ORF">TAPDE_000911</name>
</gene>
<accession>R4XA95</accession>
<dbReference type="GO" id="GO:0019433">
    <property type="term" value="P:triglyceride catabolic process"/>
    <property type="evidence" value="ECO:0007669"/>
    <property type="project" value="TreeGrafter"/>
</dbReference>
<dbReference type="GO" id="GO:0005783">
    <property type="term" value="C:endoplasmic reticulum"/>
    <property type="evidence" value="ECO:0007669"/>
    <property type="project" value="TreeGrafter"/>
</dbReference>
<dbReference type="GO" id="GO:0006654">
    <property type="term" value="P:phosphatidic acid biosynthetic process"/>
    <property type="evidence" value="ECO:0007669"/>
    <property type="project" value="TreeGrafter"/>
</dbReference>
<comment type="similarity">
    <text evidence="1 3">Belongs to the short-chain dehydrogenases/reductases (SDR) family.</text>
</comment>
<name>R4XA95_TAPDE</name>
<dbReference type="Pfam" id="PF00106">
    <property type="entry name" value="adh_short"/>
    <property type="match status" value="1"/>
</dbReference>
<dbReference type="VEuPathDB" id="FungiDB:TAPDE_000911"/>